<dbReference type="InterPro" id="IPR001357">
    <property type="entry name" value="BRCT_dom"/>
</dbReference>
<dbReference type="STRING" id="1314674.A0A0D7B051"/>
<dbReference type="Gene3D" id="3.40.50.10190">
    <property type="entry name" value="BRCT domain"/>
    <property type="match status" value="1"/>
</dbReference>
<evidence type="ECO:0000259" key="2">
    <source>
        <dbReference type="PROSITE" id="PS50172"/>
    </source>
</evidence>
<feature type="region of interest" description="Disordered" evidence="1">
    <location>
        <begin position="195"/>
        <end position="260"/>
    </location>
</feature>
<feature type="compositionally biased region" description="Polar residues" evidence="1">
    <location>
        <begin position="248"/>
        <end position="260"/>
    </location>
</feature>
<evidence type="ECO:0000313" key="4">
    <source>
        <dbReference type="Proteomes" id="UP000054007"/>
    </source>
</evidence>
<dbReference type="OrthoDB" id="426865at2759"/>
<feature type="compositionally biased region" description="Polar residues" evidence="1">
    <location>
        <begin position="443"/>
        <end position="467"/>
    </location>
</feature>
<feature type="compositionally biased region" description="Polar residues" evidence="1">
    <location>
        <begin position="195"/>
        <end position="204"/>
    </location>
</feature>
<reference evidence="3 4" key="1">
    <citation type="journal article" date="2015" name="Fungal Genet. Biol.">
        <title>Evolution of novel wood decay mechanisms in Agaricales revealed by the genome sequences of Fistulina hepatica and Cylindrobasidium torrendii.</title>
        <authorList>
            <person name="Floudas D."/>
            <person name="Held B.W."/>
            <person name="Riley R."/>
            <person name="Nagy L.G."/>
            <person name="Koehler G."/>
            <person name="Ransdell A.S."/>
            <person name="Younus H."/>
            <person name="Chow J."/>
            <person name="Chiniquy J."/>
            <person name="Lipzen A."/>
            <person name="Tritt A."/>
            <person name="Sun H."/>
            <person name="Haridas S."/>
            <person name="LaButti K."/>
            <person name="Ohm R.A."/>
            <person name="Kues U."/>
            <person name="Blanchette R.A."/>
            <person name="Grigoriev I.V."/>
            <person name="Minto R.E."/>
            <person name="Hibbett D.S."/>
        </authorList>
    </citation>
    <scope>NUCLEOTIDE SEQUENCE [LARGE SCALE GENOMIC DNA]</scope>
    <source>
        <strain evidence="3 4">FP15055 ss-10</strain>
    </source>
</reference>
<dbReference type="SUPFAM" id="SSF52113">
    <property type="entry name" value="BRCT domain"/>
    <property type="match status" value="1"/>
</dbReference>
<feature type="region of interest" description="Disordered" evidence="1">
    <location>
        <begin position="545"/>
        <end position="569"/>
    </location>
</feature>
<gene>
    <name evidence="3" type="ORF">CYLTODRAFT_135357</name>
</gene>
<feature type="region of interest" description="Disordered" evidence="1">
    <location>
        <begin position="98"/>
        <end position="168"/>
    </location>
</feature>
<feature type="compositionally biased region" description="Acidic residues" evidence="1">
    <location>
        <begin position="396"/>
        <end position="406"/>
    </location>
</feature>
<feature type="compositionally biased region" description="Polar residues" evidence="1">
    <location>
        <begin position="145"/>
        <end position="161"/>
    </location>
</feature>
<feature type="region of interest" description="Disordered" evidence="1">
    <location>
        <begin position="375"/>
        <end position="474"/>
    </location>
</feature>
<dbReference type="PROSITE" id="PS50172">
    <property type="entry name" value="BRCT"/>
    <property type="match status" value="1"/>
</dbReference>
<dbReference type="EMBL" id="KN880690">
    <property type="protein sequence ID" value="KIY63524.1"/>
    <property type="molecule type" value="Genomic_DNA"/>
</dbReference>
<proteinExistence type="predicted"/>
<evidence type="ECO:0000256" key="1">
    <source>
        <dbReference type="SAM" id="MobiDB-lite"/>
    </source>
</evidence>
<name>A0A0D7B051_9AGAR</name>
<accession>A0A0D7B051</accession>
<feature type="compositionally biased region" description="Basic and acidic residues" evidence="1">
    <location>
        <begin position="551"/>
        <end position="569"/>
    </location>
</feature>
<keyword evidence="4" id="KW-1185">Reference proteome</keyword>
<feature type="domain" description="BRCT" evidence="2">
    <location>
        <begin position="285"/>
        <end position="359"/>
    </location>
</feature>
<protein>
    <recommendedName>
        <fullName evidence="2">BRCT domain-containing protein</fullName>
    </recommendedName>
</protein>
<organism evidence="3 4">
    <name type="scientific">Cylindrobasidium torrendii FP15055 ss-10</name>
    <dbReference type="NCBI Taxonomy" id="1314674"/>
    <lineage>
        <taxon>Eukaryota</taxon>
        <taxon>Fungi</taxon>
        <taxon>Dikarya</taxon>
        <taxon>Basidiomycota</taxon>
        <taxon>Agaricomycotina</taxon>
        <taxon>Agaricomycetes</taxon>
        <taxon>Agaricomycetidae</taxon>
        <taxon>Agaricales</taxon>
        <taxon>Marasmiineae</taxon>
        <taxon>Physalacriaceae</taxon>
        <taxon>Cylindrobasidium</taxon>
    </lineage>
</organism>
<dbReference type="Pfam" id="PF16589">
    <property type="entry name" value="BRCT_2"/>
    <property type="match status" value="1"/>
</dbReference>
<evidence type="ECO:0000313" key="3">
    <source>
        <dbReference type="EMBL" id="KIY63524.1"/>
    </source>
</evidence>
<dbReference type="InterPro" id="IPR036420">
    <property type="entry name" value="BRCT_dom_sf"/>
</dbReference>
<dbReference type="AlphaFoldDB" id="A0A0D7B051"/>
<sequence length="569" mass="63338">MRFWENSGAPVLVWIAEGVPLRDDYLDFIEKHGGFIVEQEKHASILLVNAGNDSSRQTACRWNEIEGKVVLNYTWVDACRERDDMILAKDNWGGHKVMNSTGREESRGSDLTPLTALNTHWDPLSPNTSPGSPHTDFAFNDNDPHIQTSPQPTLPAQHQPSPASPMDIPNAAAWLEANPQAMVYLQQLLATVSLPTSDQQAQPTPTRPSRLHDTRSARVSQSLRTQSTSPPPPSRKPSRKNATDHPKNLNSASNISLQKSAQKKSQIFVRNAERLSFFIHRDIGNRTQTLTMIQENGGTIASSVEDSDLVFLPVAESKLTLCREQIAAAMRKGAPVLKKQWIEDCVRDHKQIEPRPYFHAVSGATPPVDGFWSKGSCKKTAASTQKKPPNPTPVMPDDEEEEDEIDILDREAQDTHLVSNEGKGKARTVGHYSDSDTEEEQEAISTTDPTEDFNGSASDVASPSAEPSQKRKHLALPKLPHLEPVLFRRGGFYAFTPQELEYAVEYCRVRWIMNSSTGEGTLSKALEKLRSLLGIPNEQARWLSGRTSVSHSKDHSEEPVPLREPKRRL</sequence>
<dbReference type="Proteomes" id="UP000054007">
    <property type="component" value="Unassembled WGS sequence"/>
</dbReference>